<dbReference type="GO" id="GO:0009044">
    <property type="term" value="F:xylan 1,4-beta-xylosidase activity"/>
    <property type="evidence" value="ECO:0007669"/>
    <property type="project" value="InterPro"/>
</dbReference>
<dbReference type="SUPFAM" id="SSF51445">
    <property type="entry name" value="(Trans)glycosidases"/>
    <property type="match status" value="1"/>
</dbReference>
<dbReference type="GO" id="GO:0045493">
    <property type="term" value="P:xylan catabolic process"/>
    <property type="evidence" value="ECO:0007669"/>
    <property type="project" value="InterPro"/>
</dbReference>
<keyword evidence="2" id="KW-0732">Signal</keyword>
<keyword evidence="7" id="KW-1185">Reference proteome</keyword>
<keyword evidence="4" id="KW-0326">Glycosidase</keyword>
<dbReference type="GO" id="GO:0031222">
    <property type="term" value="P:arabinan catabolic process"/>
    <property type="evidence" value="ECO:0007669"/>
    <property type="project" value="TreeGrafter"/>
</dbReference>
<dbReference type="InterPro" id="IPR036962">
    <property type="entry name" value="Glyco_hydro_3_N_sf"/>
</dbReference>
<evidence type="ECO:0000256" key="4">
    <source>
        <dbReference type="ARBA" id="ARBA00023295"/>
    </source>
</evidence>
<name>A0A8T0GBD2_CERPU</name>
<dbReference type="InterPro" id="IPR017853">
    <property type="entry name" value="GH"/>
</dbReference>
<dbReference type="InterPro" id="IPR044993">
    <property type="entry name" value="BXL"/>
</dbReference>
<dbReference type="Pfam" id="PF00933">
    <property type="entry name" value="Glyco_hydro_3"/>
    <property type="match status" value="1"/>
</dbReference>
<dbReference type="InterPro" id="IPR036881">
    <property type="entry name" value="Glyco_hydro_3_C_sf"/>
</dbReference>
<evidence type="ECO:0000259" key="5">
    <source>
        <dbReference type="SMART" id="SM01217"/>
    </source>
</evidence>
<dbReference type="AlphaFoldDB" id="A0A8T0GBD2"/>
<evidence type="ECO:0000313" key="6">
    <source>
        <dbReference type="EMBL" id="KAG0556370.1"/>
    </source>
</evidence>
<dbReference type="PANTHER" id="PTHR42721:SF3">
    <property type="entry name" value="BETA-D-XYLOSIDASE 5-RELATED"/>
    <property type="match status" value="1"/>
</dbReference>
<dbReference type="InterPro" id="IPR002772">
    <property type="entry name" value="Glyco_hydro_3_C"/>
</dbReference>
<dbReference type="Proteomes" id="UP000822688">
    <property type="component" value="Chromosome 11"/>
</dbReference>
<dbReference type="InterPro" id="IPR013783">
    <property type="entry name" value="Ig-like_fold"/>
</dbReference>
<comment type="similarity">
    <text evidence="1">Belongs to the glycosyl hydrolase 3 family.</text>
</comment>
<accession>A0A8T0GBD2</accession>
<keyword evidence="3" id="KW-0378">Hydrolase</keyword>
<feature type="domain" description="Fibronectin type III-like" evidence="5">
    <location>
        <begin position="420"/>
        <end position="491"/>
    </location>
</feature>
<dbReference type="Pfam" id="PF01915">
    <property type="entry name" value="Glyco_hydro_3_C"/>
    <property type="match status" value="1"/>
</dbReference>
<protein>
    <recommendedName>
        <fullName evidence="5">Fibronectin type III-like domain-containing protein</fullName>
    </recommendedName>
</protein>
<organism evidence="6 7">
    <name type="scientific">Ceratodon purpureus</name>
    <name type="common">Fire moss</name>
    <name type="synonym">Dicranum purpureum</name>
    <dbReference type="NCBI Taxonomy" id="3225"/>
    <lineage>
        <taxon>Eukaryota</taxon>
        <taxon>Viridiplantae</taxon>
        <taxon>Streptophyta</taxon>
        <taxon>Embryophyta</taxon>
        <taxon>Bryophyta</taxon>
        <taxon>Bryophytina</taxon>
        <taxon>Bryopsida</taxon>
        <taxon>Dicranidae</taxon>
        <taxon>Pseudoditrichales</taxon>
        <taxon>Ditrichaceae</taxon>
        <taxon>Ceratodon</taxon>
    </lineage>
</organism>
<dbReference type="FunFam" id="3.40.50.1700:FF:000001">
    <property type="entry name" value="probable beta-D-xylosidase 2"/>
    <property type="match status" value="1"/>
</dbReference>
<comment type="caution">
    <text evidence="6">The sequence shown here is derived from an EMBL/GenBank/DDBJ whole genome shotgun (WGS) entry which is preliminary data.</text>
</comment>
<dbReference type="InterPro" id="IPR026891">
    <property type="entry name" value="Fn3-like"/>
</dbReference>
<evidence type="ECO:0000256" key="2">
    <source>
        <dbReference type="ARBA" id="ARBA00022729"/>
    </source>
</evidence>
<reference evidence="6 7" key="1">
    <citation type="submission" date="2020-06" db="EMBL/GenBank/DDBJ databases">
        <title>WGS assembly of Ceratodon purpureus strain R40.</title>
        <authorList>
            <person name="Carey S.B."/>
            <person name="Jenkins J."/>
            <person name="Shu S."/>
            <person name="Lovell J.T."/>
            <person name="Sreedasyam A."/>
            <person name="Maumus F."/>
            <person name="Tiley G.P."/>
            <person name="Fernandez-Pozo N."/>
            <person name="Barry K."/>
            <person name="Chen C."/>
            <person name="Wang M."/>
            <person name="Lipzen A."/>
            <person name="Daum C."/>
            <person name="Saski C.A."/>
            <person name="Payton A.C."/>
            <person name="Mcbreen J.C."/>
            <person name="Conrad R.E."/>
            <person name="Kollar L.M."/>
            <person name="Olsson S."/>
            <person name="Huttunen S."/>
            <person name="Landis J.B."/>
            <person name="Wickett N.J."/>
            <person name="Johnson M.G."/>
            <person name="Rensing S.A."/>
            <person name="Grimwood J."/>
            <person name="Schmutz J."/>
            <person name="Mcdaniel S.F."/>
        </authorList>
    </citation>
    <scope>NUCLEOTIDE SEQUENCE [LARGE SCALE GENOMIC DNA]</scope>
    <source>
        <strain evidence="6 7">R40</strain>
    </source>
</reference>
<dbReference type="SMART" id="SM01217">
    <property type="entry name" value="Fn3_like"/>
    <property type="match status" value="1"/>
</dbReference>
<dbReference type="Gene3D" id="3.20.20.300">
    <property type="entry name" value="Glycoside hydrolase, family 3, N-terminal domain"/>
    <property type="match status" value="1"/>
</dbReference>
<sequence length="499" mass="54452">MCSYNRVNGIPSCASHEFLTNIVREQWHLDGYIVSDCGAVLRMYRDVSYASTPEDAVADALHAGMDVECGSYSASHGQEAYDQGKLNETTINSSLINQYLVRMRLGMFDGDPRNQRYGELGPSDVCTEANQELALEAARQGIVLLKNDGNSLPLKRSSNLTLAVVGPHSKSSTDLLGNYHGIPCKDITPLQGIEKLAGGSYGNVNYSPGCNETTCEGDDLIADAVSISREADAIIIFAGLNLIQEREKLDRTSLSLPGYQQKLIQAIADIANSKPVVLVIISGGPVDLSFAKDDGRIQSILWVGYPGEAGGQAIAEVIFGDYNPGGRTPVTWYPESYTLVNMTDMHMRPNDTTGYPGRTYRFHTQPVVYEFGHGMSYSTFEYRFLSSPVVLKLSPTDAPQNSTFQVTVVVKNNSSRGGYETVLLYSRPPEPGVEGAPLKQLVAFKKVHLIGNSETQVVFDLDPFKHLTVVEVDGKHVLRSGDHSLQVAEQTLRVTVSTD</sequence>
<dbReference type="GO" id="GO:0046556">
    <property type="term" value="F:alpha-L-arabinofuranosidase activity"/>
    <property type="evidence" value="ECO:0007669"/>
    <property type="project" value="TreeGrafter"/>
</dbReference>
<gene>
    <name evidence="6" type="ORF">KC19_11G048200</name>
</gene>
<evidence type="ECO:0000256" key="3">
    <source>
        <dbReference type="ARBA" id="ARBA00022801"/>
    </source>
</evidence>
<dbReference type="InterPro" id="IPR001764">
    <property type="entry name" value="Glyco_hydro_3_N"/>
</dbReference>
<proteinExistence type="inferred from homology"/>
<dbReference type="Gene3D" id="2.60.40.10">
    <property type="entry name" value="Immunoglobulins"/>
    <property type="match status" value="1"/>
</dbReference>
<dbReference type="Gene3D" id="3.40.50.1700">
    <property type="entry name" value="Glycoside hydrolase family 3 C-terminal domain"/>
    <property type="match status" value="1"/>
</dbReference>
<dbReference type="Pfam" id="PF14310">
    <property type="entry name" value="Fn3-like"/>
    <property type="match status" value="1"/>
</dbReference>
<dbReference type="EMBL" id="CM026432">
    <property type="protein sequence ID" value="KAG0556370.1"/>
    <property type="molecule type" value="Genomic_DNA"/>
</dbReference>
<evidence type="ECO:0000256" key="1">
    <source>
        <dbReference type="ARBA" id="ARBA00005336"/>
    </source>
</evidence>
<dbReference type="SUPFAM" id="SSF52279">
    <property type="entry name" value="Beta-D-glucan exohydrolase, C-terminal domain"/>
    <property type="match status" value="1"/>
</dbReference>
<dbReference type="PANTHER" id="PTHR42721">
    <property type="entry name" value="SUGAR HYDROLASE-RELATED"/>
    <property type="match status" value="1"/>
</dbReference>
<evidence type="ECO:0000313" key="7">
    <source>
        <dbReference type="Proteomes" id="UP000822688"/>
    </source>
</evidence>